<name>A0A8C9X551_SANLU</name>
<evidence type="ECO:0000256" key="21">
    <source>
        <dbReference type="ARBA" id="ARBA00047952"/>
    </source>
</evidence>
<proteinExistence type="inferred from homology"/>
<dbReference type="Gene3D" id="2.60.120.310">
    <property type="entry name" value="Copper type II, ascorbate-dependent monooxygenase, N-terminal domain"/>
    <property type="match status" value="1"/>
</dbReference>
<evidence type="ECO:0000256" key="2">
    <source>
        <dbReference type="ARBA" id="ARBA00004351"/>
    </source>
</evidence>
<evidence type="ECO:0000256" key="3">
    <source>
        <dbReference type="ARBA" id="ARBA00004553"/>
    </source>
</evidence>
<dbReference type="GO" id="GO:0042584">
    <property type="term" value="C:chromaffin granule membrane"/>
    <property type="evidence" value="ECO:0007669"/>
    <property type="project" value="UniProtKB-SubCell"/>
</dbReference>
<keyword evidence="18" id="KW-1015">Disulfide bond</keyword>
<dbReference type="GO" id="GO:0006589">
    <property type="term" value="P:octopamine biosynthetic process"/>
    <property type="evidence" value="ECO:0007669"/>
    <property type="project" value="TreeGrafter"/>
</dbReference>
<feature type="transmembrane region" description="Helical" evidence="22">
    <location>
        <begin position="172"/>
        <end position="191"/>
    </location>
</feature>
<dbReference type="AlphaFoldDB" id="A0A8C9X551"/>
<dbReference type="PANTHER" id="PTHR10157:SF29">
    <property type="entry name" value="DOPAMINE BETA-HYDROXYLASE"/>
    <property type="match status" value="1"/>
</dbReference>
<evidence type="ECO:0000256" key="13">
    <source>
        <dbReference type="ARBA" id="ARBA00022989"/>
    </source>
</evidence>
<comment type="cofactor">
    <cofactor evidence="1">
        <name>Cu(2+)</name>
        <dbReference type="ChEBI" id="CHEBI:29036"/>
    </cofactor>
</comment>
<evidence type="ECO:0000256" key="17">
    <source>
        <dbReference type="ARBA" id="ARBA00023136"/>
    </source>
</evidence>
<dbReference type="PRINTS" id="PR00767">
    <property type="entry name" value="DBMONOXGNASE"/>
</dbReference>
<dbReference type="Ensembl" id="ENSSLUT00000004147.1">
    <property type="protein sequence ID" value="ENSSLUP00000004022.1"/>
    <property type="gene ID" value="ENSSLUG00000001773.1"/>
</dbReference>
<dbReference type="SUPFAM" id="SSF49742">
    <property type="entry name" value="PHM/PNGase F"/>
    <property type="match status" value="2"/>
</dbReference>
<dbReference type="GeneTree" id="ENSGT00530000063085"/>
<comment type="similarity">
    <text evidence="5">Belongs to the copper type II ascorbate-dependent monooxygenase family.</text>
</comment>
<evidence type="ECO:0000256" key="19">
    <source>
        <dbReference type="ARBA" id="ARBA00023180"/>
    </source>
</evidence>
<organism evidence="24 25">
    <name type="scientific">Sander lucioperca</name>
    <name type="common">Pike-perch</name>
    <name type="synonym">Perca lucioperca</name>
    <dbReference type="NCBI Taxonomy" id="283035"/>
    <lineage>
        <taxon>Eukaryota</taxon>
        <taxon>Metazoa</taxon>
        <taxon>Chordata</taxon>
        <taxon>Craniata</taxon>
        <taxon>Vertebrata</taxon>
        <taxon>Euteleostomi</taxon>
        <taxon>Actinopterygii</taxon>
        <taxon>Neopterygii</taxon>
        <taxon>Teleostei</taxon>
        <taxon>Neoteleostei</taxon>
        <taxon>Acanthomorphata</taxon>
        <taxon>Eupercaria</taxon>
        <taxon>Perciformes</taxon>
        <taxon>Percoidei</taxon>
        <taxon>Percidae</taxon>
        <taxon>Luciopercinae</taxon>
        <taxon>Sander</taxon>
    </lineage>
</organism>
<dbReference type="Pfam" id="PF01082">
    <property type="entry name" value="Cu2_monooxygen"/>
    <property type="match status" value="1"/>
</dbReference>
<dbReference type="Pfam" id="PF03351">
    <property type="entry name" value="DOMON"/>
    <property type="match status" value="1"/>
</dbReference>
<sequence length="540" mass="61261">MFFHPAVVLGLGWHLNHNCSCRRGPAPRPAMPCYAPTNAIDLSCLKSNPSRPLPPLPMPFRVPLDPCGNLQLAWNISYADQEVYMELRVAELKHGVVLGMSDQGELTNADLVVLWDCGAGTGMCDAWSDSEGHVSLDSQQDYELLEAKHKPDRFYLLFKRPFRTVNLKNTSMLSVFCFVTIKLYFLIYFVIGKEGTVHIIYGFLDKPLASLEQLNLSQIHTGVQRVLMLRPNTPSPTLPPDVQTLDVVAPNVIIPNQETTYWCFIQKLPENMPKNHIVMYESVVTPGNEANVYHIDMYECSPDVSNMKSSKLKFCCHLLAAWAMGAIYIYIYIYICIYIYIYIHQSAGGQHNKGQGKNYLRRYDAGIMELGLVYTLLSLLLSLKRGICIFASQLHTHIAGHGVRTVLVRGGKELEVVQEDQHFSSNYQGEVLITKCTYNTEDRSFGIMEEMCVNYVHYYPRTKLELCKSHVDPGYLQKYFINRPDALSFKLNAHLFPASPQSHTHTHTTHTHTHLFLSEQKVPTSVVQVQTRKQIPVVFG</sequence>
<keyword evidence="15" id="KW-0186">Copper</keyword>
<keyword evidence="10 22" id="KW-0812">Transmembrane</keyword>
<dbReference type="GO" id="GO:0042420">
    <property type="term" value="P:dopamine catabolic process"/>
    <property type="evidence" value="ECO:0007669"/>
    <property type="project" value="TreeGrafter"/>
</dbReference>
<keyword evidence="14" id="KW-0560">Oxidoreductase</keyword>
<dbReference type="PANTHER" id="PTHR10157">
    <property type="entry name" value="DOPAMINE BETA HYDROXYLASE RELATED"/>
    <property type="match status" value="1"/>
</dbReference>
<feature type="transmembrane region" description="Helical" evidence="22">
    <location>
        <begin position="363"/>
        <end position="383"/>
    </location>
</feature>
<evidence type="ECO:0000256" key="11">
    <source>
        <dbReference type="ARBA" id="ARBA00022723"/>
    </source>
</evidence>
<dbReference type="InterPro" id="IPR045266">
    <property type="entry name" value="DOH_DOMON"/>
</dbReference>
<dbReference type="InterPro" id="IPR024548">
    <property type="entry name" value="Cu2_monoox_C"/>
</dbReference>
<evidence type="ECO:0000259" key="23">
    <source>
        <dbReference type="PROSITE" id="PS50836"/>
    </source>
</evidence>
<dbReference type="GO" id="GO:0042421">
    <property type="term" value="P:norepinephrine biosynthetic process"/>
    <property type="evidence" value="ECO:0007669"/>
    <property type="project" value="TreeGrafter"/>
</dbReference>
<dbReference type="InterPro" id="IPR008977">
    <property type="entry name" value="PHM/PNGase_F_dom_sf"/>
</dbReference>
<dbReference type="EC" id="1.14.17.1" evidence="7"/>
<dbReference type="Gene3D" id="2.60.120.230">
    <property type="match status" value="1"/>
</dbReference>
<feature type="domain" description="DOMON" evidence="23">
    <location>
        <begin position="68"/>
        <end position="192"/>
    </location>
</feature>
<reference evidence="24" key="1">
    <citation type="submission" date="2025-08" db="UniProtKB">
        <authorList>
            <consortium name="Ensembl"/>
        </authorList>
    </citation>
    <scope>IDENTIFICATION</scope>
</reference>
<keyword evidence="13 22" id="KW-1133">Transmembrane helix</keyword>
<evidence type="ECO:0000256" key="6">
    <source>
        <dbReference type="ARBA" id="ARBA00011406"/>
    </source>
</evidence>
<evidence type="ECO:0000256" key="16">
    <source>
        <dbReference type="ARBA" id="ARBA00023033"/>
    </source>
</evidence>
<reference evidence="24" key="2">
    <citation type="submission" date="2025-09" db="UniProtKB">
        <authorList>
            <consortium name="Ensembl"/>
        </authorList>
    </citation>
    <scope>IDENTIFICATION</scope>
</reference>
<keyword evidence="25" id="KW-1185">Reference proteome</keyword>
<evidence type="ECO:0000256" key="12">
    <source>
        <dbReference type="ARBA" id="ARBA00022896"/>
    </source>
</evidence>
<evidence type="ECO:0000313" key="24">
    <source>
        <dbReference type="Ensembl" id="ENSSLUP00000004022.1"/>
    </source>
</evidence>
<evidence type="ECO:0000313" key="25">
    <source>
        <dbReference type="Proteomes" id="UP000694568"/>
    </source>
</evidence>
<dbReference type="Proteomes" id="UP000694568">
    <property type="component" value="Unplaced"/>
</dbReference>
<dbReference type="GO" id="GO:0004500">
    <property type="term" value="F:dopamine beta-monooxygenase activity"/>
    <property type="evidence" value="ECO:0007669"/>
    <property type="project" value="UniProtKB-EC"/>
</dbReference>
<evidence type="ECO:0000256" key="22">
    <source>
        <dbReference type="SAM" id="Phobius"/>
    </source>
</evidence>
<evidence type="ECO:0000256" key="10">
    <source>
        <dbReference type="ARBA" id="ARBA00022692"/>
    </source>
</evidence>
<keyword evidence="9" id="KW-0127">Catecholamine biosynthesis</keyword>
<comment type="catalytic activity">
    <reaction evidence="21">
        <text>dopamine + 2 L-ascorbate + O2 = (R)-noradrenaline + 2 monodehydro-L-ascorbate radical + H2O</text>
        <dbReference type="Rhea" id="RHEA:19117"/>
        <dbReference type="ChEBI" id="CHEBI:15377"/>
        <dbReference type="ChEBI" id="CHEBI:15379"/>
        <dbReference type="ChEBI" id="CHEBI:38290"/>
        <dbReference type="ChEBI" id="CHEBI:59513"/>
        <dbReference type="ChEBI" id="CHEBI:59905"/>
        <dbReference type="ChEBI" id="CHEBI:72587"/>
        <dbReference type="EC" id="1.14.17.1"/>
    </reaction>
    <physiologicalReaction direction="left-to-right" evidence="21">
        <dbReference type="Rhea" id="RHEA:19118"/>
    </physiologicalReaction>
</comment>
<evidence type="ECO:0000256" key="15">
    <source>
        <dbReference type="ARBA" id="ARBA00023008"/>
    </source>
</evidence>
<evidence type="ECO:0000256" key="4">
    <source>
        <dbReference type="ARBA" id="ARBA00005223"/>
    </source>
</evidence>
<keyword evidence="12" id="KW-0847">Vitamin C</keyword>
<dbReference type="GO" id="GO:0031418">
    <property type="term" value="F:L-ascorbic acid binding"/>
    <property type="evidence" value="ECO:0007669"/>
    <property type="project" value="UniProtKB-KW"/>
</dbReference>
<dbReference type="CDD" id="cd09631">
    <property type="entry name" value="DOMON_DOH"/>
    <property type="match status" value="1"/>
</dbReference>
<keyword evidence="19" id="KW-0325">Glycoprotein</keyword>
<evidence type="ECO:0000256" key="5">
    <source>
        <dbReference type="ARBA" id="ARBA00010676"/>
    </source>
</evidence>
<evidence type="ECO:0000256" key="1">
    <source>
        <dbReference type="ARBA" id="ARBA00001973"/>
    </source>
</evidence>
<dbReference type="GO" id="GO:0005615">
    <property type="term" value="C:extracellular space"/>
    <property type="evidence" value="ECO:0007669"/>
    <property type="project" value="TreeGrafter"/>
</dbReference>
<dbReference type="GO" id="GO:0005507">
    <property type="term" value="F:copper ion binding"/>
    <property type="evidence" value="ECO:0007669"/>
    <property type="project" value="InterPro"/>
</dbReference>
<comment type="subcellular location">
    <subcellularLocation>
        <location evidence="3">Cytoplasmic vesicle</location>
        <location evidence="3">Secretory vesicle</location>
        <location evidence="3">Chromaffin granule lumen</location>
    </subcellularLocation>
    <subcellularLocation>
        <location evidence="2">Cytoplasmic vesicle</location>
        <location evidence="2">Secretory vesicle</location>
        <location evidence="2">Chromaffin granule membrane</location>
        <topology evidence="2">Single-pass type II membrane protein</topology>
    </subcellularLocation>
</comment>
<dbReference type="InterPro" id="IPR000945">
    <property type="entry name" value="DBH-like"/>
</dbReference>
<dbReference type="GO" id="GO:0034466">
    <property type="term" value="C:chromaffin granule lumen"/>
    <property type="evidence" value="ECO:0007669"/>
    <property type="project" value="UniProtKB-SubCell"/>
</dbReference>
<evidence type="ECO:0000256" key="9">
    <source>
        <dbReference type="ARBA" id="ARBA00022584"/>
    </source>
</evidence>
<keyword evidence="17 22" id="KW-0472">Membrane</keyword>
<comment type="subunit">
    <text evidence="6">Homotetramer; composed of two disulfide-linked dimers.</text>
</comment>
<dbReference type="InterPro" id="IPR005018">
    <property type="entry name" value="DOMON_domain"/>
</dbReference>
<evidence type="ECO:0000256" key="20">
    <source>
        <dbReference type="ARBA" id="ARBA00037327"/>
    </source>
</evidence>
<dbReference type="InterPro" id="IPR000323">
    <property type="entry name" value="Cu2_ascorb_mOase_N"/>
</dbReference>
<dbReference type="Pfam" id="PF03712">
    <property type="entry name" value="Cu2_monoox_C"/>
    <property type="match status" value="1"/>
</dbReference>
<dbReference type="PROSITE" id="PS50836">
    <property type="entry name" value="DOMON"/>
    <property type="match status" value="1"/>
</dbReference>
<evidence type="ECO:0000256" key="7">
    <source>
        <dbReference type="ARBA" id="ARBA00012686"/>
    </source>
</evidence>
<evidence type="ECO:0000256" key="8">
    <source>
        <dbReference type="ARBA" id="ARBA00020179"/>
    </source>
</evidence>
<feature type="transmembrane region" description="Helical" evidence="22">
    <location>
        <begin position="318"/>
        <end position="343"/>
    </location>
</feature>
<comment type="function">
    <text evidence="20">Catalyzes the hydroxylation of dopamine to noradrenaline (also known as norepinephrine), and is thus vital for regulation of these neurotransmitters.</text>
</comment>
<dbReference type="InterPro" id="IPR028460">
    <property type="entry name" value="Tbh/DBH"/>
</dbReference>
<accession>A0A8C9X551</accession>
<keyword evidence="16" id="KW-0503">Monooxygenase</keyword>
<dbReference type="InterPro" id="IPR014784">
    <property type="entry name" value="Cu2_ascorb_mOase-like_C"/>
</dbReference>
<protein>
    <recommendedName>
        <fullName evidence="8">Dopamine beta-hydroxylase</fullName>
        <ecNumber evidence="7">1.14.17.1</ecNumber>
    </recommendedName>
</protein>
<evidence type="ECO:0000256" key="18">
    <source>
        <dbReference type="ARBA" id="ARBA00023157"/>
    </source>
</evidence>
<dbReference type="InterPro" id="IPR036939">
    <property type="entry name" value="Cu2_ascorb_mOase_N_sf"/>
</dbReference>
<keyword evidence="11" id="KW-0479">Metal-binding</keyword>
<evidence type="ECO:0000256" key="14">
    <source>
        <dbReference type="ARBA" id="ARBA00023002"/>
    </source>
</evidence>
<comment type="pathway">
    <text evidence="4">Catecholamine biosynthesis; (R)-noradrenaline biosynthesis; (R)-noradrenaline from dopamine: step 1/1.</text>
</comment>